<dbReference type="VEuPathDB" id="FungiDB:EMCG_06727"/>
<proteinExistence type="predicted"/>
<sequence length="193" mass="22830">MEYYEGFLEEYLTRILIDFGASVWWVSTVIVEHRVKSDGFPEAVAVANCLKYSKPNRGMEGILKVRMRLPWTEKSQFCDAEASKEMSHLARRELEALHAVTEAGCSSTPKLLQYMHYRQNDKMCLPGGSLLYLLMEKLPGVSLEYRTYWKYDVETRNRIRRAFKETFTEMRKRGFMNYDYGLHNILWDEKNNR</sequence>
<gene>
    <name evidence="1" type="ORF">GX50_08697</name>
</gene>
<protein>
    <recommendedName>
        <fullName evidence="3">Protein kinase domain-containing protein</fullName>
    </recommendedName>
</protein>
<keyword evidence="2" id="KW-1185">Reference proteome</keyword>
<evidence type="ECO:0000313" key="2">
    <source>
        <dbReference type="Proteomes" id="UP000226031"/>
    </source>
</evidence>
<dbReference type="STRING" id="73230.A0A2B7Z5B8"/>
<organism evidence="1 2">
    <name type="scientific">[Emmonsia] crescens</name>
    <dbReference type="NCBI Taxonomy" id="73230"/>
    <lineage>
        <taxon>Eukaryota</taxon>
        <taxon>Fungi</taxon>
        <taxon>Dikarya</taxon>
        <taxon>Ascomycota</taxon>
        <taxon>Pezizomycotina</taxon>
        <taxon>Eurotiomycetes</taxon>
        <taxon>Eurotiomycetidae</taxon>
        <taxon>Onygenales</taxon>
        <taxon>Ajellomycetaceae</taxon>
        <taxon>Emergomyces</taxon>
    </lineage>
</organism>
<reference evidence="1 2" key="1">
    <citation type="submission" date="2017-10" db="EMBL/GenBank/DDBJ databases">
        <title>Comparative genomics in systemic dimorphic fungi from Ajellomycetaceae.</title>
        <authorList>
            <person name="Munoz J.F."/>
            <person name="Mcewen J.G."/>
            <person name="Clay O.K."/>
            <person name="Cuomo C.A."/>
        </authorList>
    </citation>
    <scope>NUCLEOTIDE SEQUENCE [LARGE SCALE GENOMIC DNA]</scope>
    <source>
        <strain evidence="1 2">UAMH4076</strain>
    </source>
</reference>
<name>A0A2B7Z5B8_9EURO</name>
<evidence type="ECO:0008006" key="3">
    <source>
        <dbReference type="Google" id="ProtNLM"/>
    </source>
</evidence>
<dbReference type="AlphaFoldDB" id="A0A2B7Z5B8"/>
<dbReference type="InterPro" id="IPR011009">
    <property type="entry name" value="Kinase-like_dom_sf"/>
</dbReference>
<dbReference type="Proteomes" id="UP000226031">
    <property type="component" value="Unassembled WGS sequence"/>
</dbReference>
<accession>A0A2B7Z5B8</accession>
<comment type="caution">
    <text evidence="1">The sequence shown here is derived from an EMBL/GenBank/DDBJ whole genome shotgun (WGS) entry which is preliminary data.</text>
</comment>
<dbReference type="EMBL" id="PDND01000375">
    <property type="protein sequence ID" value="PGH28561.1"/>
    <property type="molecule type" value="Genomic_DNA"/>
</dbReference>
<evidence type="ECO:0000313" key="1">
    <source>
        <dbReference type="EMBL" id="PGH28561.1"/>
    </source>
</evidence>
<dbReference type="SUPFAM" id="SSF56112">
    <property type="entry name" value="Protein kinase-like (PK-like)"/>
    <property type="match status" value="1"/>
</dbReference>